<dbReference type="HOGENOM" id="CLU_1076728_0_0_0"/>
<dbReference type="eggNOG" id="ENOG5033EKQ">
    <property type="taxonomic scope" value="Bacteria"/>
</dbReference>
<evidence type="ECO:0008006" key="4">
    <source>
        <dbReference type="Google" id="ProtNLM"/>
    </source>
</evidence>
<name>E8X4W5_GRATM</name>
<dbReference type="KEGG" id="acm:AciX9_3601"/>
<keyword evidence="1" id="KW-0732">Signal</keyword>
<dbReference type="InterPro" id="IPR014710">
    <property type="entry name" value="RmlC-like_jellyroll"/>
</dbReference>
<keyword evidence="3" id="KW-1185">Reference proteome</keyword>
<sequence length="258" mass="27937">MKSTLVLFASLIALSAATSGAQTAATCRTLAPDAQDALTASPENHTVLYENADVRVLDVHSQPHTREAVHTHSMPSVMYVDRQGAGTYNTPDGSGNKSHPTDPNFKFRIFAIPSEGQHWTENTGEVPFHAVRVEFKHPGCGLPGWRPASPGPDDALVAAPANYTLLLENQNVRVLDLHLAPHATTSFHTNPWPGFFYVIQGVSMRDETKAGSQPEPRNLPTGVKILPAKAGGHTIENTSDTPLHLIRYELKFSSPPTP</sequence>
<evidence type="ECO:0000313" key="2">
    <source>
        <dbReference type="EMBL" id="ADW70604.1"/>
    </source>
</evidence>
<dbReference type="Gene3D" id="2.60.120.10">
    <property type="entry name" value="Jelly Rolls"/>
    <property type="match status" value="2"/>
</dbReference>
<feature type="chain" id="PRO_5003230230" description="Cupin 2 conserved barrel domain protein" evidence="1">
    <location>
        <begin position="25"/>
        <end position="258"/>
    </location>
</feature>
<feature type="signal peptide" evidence="1">
    <location>
        <begin position="1"/>
        <end position="24"/>
    </location>
</feature>
<organism evidence="3">
    <name type="scientific">Granulicella tundricola (strain ATCC BAA-1859 / DSM 23138 / MP5ACTX9)</name>
    <dbReference type="NCBI Taxonomy" id="1198114"/>
    <lineage>
        <taxon>Bacteria</taxon>
        <taxon>Pseudomonadati</taxon>
        <taxon>Acidobacteriota</taxon>
        <taxon>Terriglobia</taxon>
        <taxon>Terriglobales</taxon>
        <taxon>Acidobacteriaceae</taxon>
        <taxon>Granulicella</taxon>
    </lineage>
</organism>
<accession>E8X4W5</accession>
<protein>
    <recommendedName>
        <fullName evidence="4">Cupin 2 conserved barrel domain protein</fullName>
    </recommendedName>
</protein>
<dbReference type="SUPFAM" id="SSF51182">
    <property type="entry name" value="RmlC-like cupins"/>
    <property type="match status" value="2"/>
</dbReference>
<dbReference type="OrthoDB" id="676420at2"/>
<dbReference type="Proteomes" id="UP000000343">
    <property type="component" value="Chromosome"/>
</dbReference>
<dbReference type="RefSeq" id="WP_013581915.1">
    <property type="nucleotide sequence ID" value="NC_015064.1"/>
</dbReference>
<dbReference type="InterPro" id="IPR011051">
    <property type="entry name" value="RmlC_Cupin_sf"/>
</dbReference>
<dbReference type="PaxDb" id="1198114-AciX9_3601"/>
<proteinExistence type="predicted"/>
<evidence type="ECO:0000256" key="1">
    <source>
        <dbReference type="SAM" id="SignalP"/>
    </source>
</evidence>
<evidence type="ECO:0000313" key="3">
    <source>
        <dbReference type="Proteomes" id="UP000000343"/>
    </source>
</evidence>
<dbReference type="AlphaFoldDB" id="E8X4W5"/>
<reference evidence="3" key="1">
    <citation type="submission" date="2011-01" db="EMBL/GenBank/DDBJ databases">
        <title>Complete sequence of chromosome of Acidobacterium sp. MP5ACTX9.</title>
        <authorList>
            <consortium name="US DOE Joint Genome Institute"/>
            <person name="Lucas S."/>
            <person name="Copeland A."/>
            <person name="Lapidus A."/>
            <person name="Cheng J.-F."/>
            <person name="Goodwin L."/>
            <person name="Pitluck S."/>
            <person name="Teshima H."/>
            <person name="Detter J.C."/>
            <person name="Han C."/>
            <person name="Tapia R."/>
            <person name="Land M."/>
            <person name="Hauser L."/>
            <person name="Kyrpides N."/>
            <person name="Ivanova N."/>
            <person name="Ovchinnikova G."/>
            <person name="Pagani I."/>
            <person name="Rawat S.R."/>
            <person name="Mannisto M."/>
            <person name="Haggblom M.M."/>
            <person name="Woyke T."/>
        </authorList>
    </citation>
    <scope>NUCLEOTIDE SEQUENCE [LARGE SCALE GENOMIC DNA]</scope>
    <source>
        <strain evidence="3">MP5ACTX9</strain>
    </source>
</reference>
<dbReference type="EMBL" id="CP002480">
    <property type="protein sequence ID" value="ADW70604.1"/>
    <property type="molecule type" value="Genomic_DNA"/>
</dbReference>
<gene>
    <name evidence="2" type="ordered locus">AciX9_3601</name>
</gene>